<organism evidence="4 5">
    <name type="scientific">Prosthecochloris vibrioformis</name>
    <name type="common">Chlorobium vibrioforme</name>
    <dbReference type="NCBI Taxonomy" id="1098"/>
    <lineage>
        <taxon>Bacteria</taxon>
        <taxon>Pseudomonadati</taxon>
        <taxon>Chlorobiota</taxon>
        <taxon>Chlorobiia</taxon>
        <taxon>Chlorobiales</taxon>
        <taxon>Chlorobiaceae</taxon>
        <taxon>Prosthecochloris</taxon>
    </lineage>
</organism>
<dbReference type="GO" id="GO:0004789">
    <property type="term" value="F:thiamine-phosphate diphosphorylase activity"/>
    <property type="evidence" value="ECO:0007669"/>
    <property type="project" value="TreeGrafter"/>
</dbReference>
<evidence type="ECO:0000256" key="2">
    <source>
        <dbReference type="ARBA" id="ARBA00022977"/>
    </source>
</evidence>
<dbReference type="InterPro" id="IPR013785">
    <property type="entry name" value="Aldolase_TIM"/>
</dbReference>
<evidence type="ECO:0000313" key="5">
    <source>
        <dbReference type="Proteomes" id="UP000309544"/>
    </source>
</evidence>
<evidence type="ECO:0000256" key="1">
    <source>
        <dbReference type="ARBA" id="ARBA00004948"/>
    </source>
</evidence>
<dbReference type="InterPro" id="IPR036206">
    <property type="entry name" value="ThiamineP_synth_sf"/>
</dbReference>
<comment type="pathway">
    <text evidence="1">Cofactor biosynthesis; thiamine diphosphate biosynthesis.</text>
</comment>
<dbReference type="EMBL" id="VDCI01000003">
    <property type="protein sequence ID" value="TNJ37072.1"/>
    <property type="molecule type" value="Genomic_DNA"/>
</dbReference>
<dbReference type="Gene3D" id="3.20.20.70">
    <property type="entry name" value="Aldolase class I"/>
    <property type="match status" value="1"/>
</dbReference>
<sequence>MTPADTRKLPRIGMVMSSMFFQCPEIEIPEICSIAANRTDLLVLLREKQLPANRFLQLAGKTGARLVRTNSLFMINERSDIALLSGAQGVHLPEEGAPLEATSAMIPGGIMGKSVHSVKSASSAEAEGADYLFFGPIYDTPLKRPYGPPQGVSMLNEVSKAVDIPVFAIGGITPETAQECLDAGAYGIAAMSLFTNRTTLLKILDDISTMLTRYQ</sequence>
<feature type="domain" description="Thiamine phosphate synthase/TenI" evidence="3">
    <location>
        <begin position="42"/>
        <end position="192"/>
    </location>
</feature>
<dbReference type="SUPFAM" id="SSF51391">
    <property type="entry name" value="Thiamin phosphate synthase"/>
    <property type="match status" value="1"/>
</dbReference>
<dbReference type="PANTHER" id="PTHR20857:SF15">
    <property type="entry name" value="THIAMINE-PHOSPHATE SYNTHASE"/>
    <property type="match status" value="1"/>
</dbReference>
<dbReference type="InterPro" id="IPR022998">
    <property type="entry name" value="ThiamineP_synth_TenI"/>
</dbReference>
<evidence type="ECO:0000259" key="3">
    <source>
        <dbReference type="Pfam" id="PF02581"/>
    </source>
</evidence>
<dbReference type="Proteomes" id="UP000309544">
    <property type="component" value="Unassembled WGS sequence"/>
</dbReference>
<name>A0A5C4S1S8_PROVB</name>
<accession>A0A5C4S1S8</accession>
<proteinExistence type="predicted"/>
<dbReference type="GO" id="GO:0009228">
    <property type="term" value="P:thiamine biosynthetic process"/>
    <property type="evidence" value="ECO:0007669"/>
    <property type="project" value="UniProtKB-KW"/>
</dbReference>
<keyword evidence="5" id="KW-1185">Reference proteome</keyword>
<gene>
    <name evidence="4" type="ORF">FGF68_05745</name>
</gene>
<dbReference type="GO" id="GO:0005737">
    <property type="term" value="C:cytoplasm"/>
    <property type="evidence" value="ECO:0007669"/>
    <property type="project" value="TreeGrafter"/>
</dbReference>
<reference evidence="4 5" key="1">
    <citation type="submission" date="2019-05" db="EMBL/GenBank/DDBJ databases">
        <title>Draft Whole-Genome sequence of the green sulfur bacterium Prosthecochloris vibrioformis DSM 260.</title>
        <authorList>
            <person name="Meyer T.E."/>
            <person name="Kyndt J.A."/>
        </authorList>
    </citation>
    <scope>NUCLEOTIDE SEQUENCE [LARGE SCALE GENOMIC DNA]</scope>
    <source>
        <strain evidence="4 5">DSM 260</strain>
    </source>
</reference>
<dbReference type="PANTHER" id="PTHR20857">
    <property type="entry name" value="THIAMINE-PHOSPHATE PYROPHOSPHORYLASE"/>
    <property type="match status" value="1"/>
</dbReference>
<comment type="caution">
    <text evidence="4">The sequence shown here is derived from an EMBL/GenBank/DDBJ whole genome shotgun (WGS) entry which is preliminary data.</text>
</comment>
<keyword evidence="2" id="KW-0784">Thiamine biosynthesis</keyword>
<dbReference type="CDD" id="cd00564">
    <property type="entry name" value="TMP_TenI"/>
    <property type="match status" value="1"/>
</dbReference>
<dbReference type="Pfam" id="PF02581">
    <property type="entry name" value="TMP-TENI"/>
    <property type="match status" value="1"/>
</dbReference>
<evidence type="ECO:0000313" key="4">
    <source>
        <dbReference type="EMBL" id="TNJ37072.1"/>
    </source>
</evidence>
<protein>
    <submittedName>
        <fullName evidence="4">Thiamine phosphate synthase</fullName>
    </submittedName>
</protein>
<dbReference type="AlphaFoldDB" id="A0A5C4S1S8"/>
<dbReference type="RefSeq" id="WP_139626508.1">
    <property type="nucleotide sequence ID" value="NZ_VDCI01000003.1"/>
</dbReference>